<accession>A0A2I0A3F5</accession>
<sequence>MEKYAAIYIIWEYKLLIYLSDLLVLNALSHFLMTELPLPLESSFPFFPFSDGRCGGGESLL</sequence>
<protein>
    <submittedName>
        <fullName evidence="2">Uncharacterized protein</fullName>
    </submittedName>
</protein>
<keyword evidence="1" id="KW-0812">Transmembrane</keyword>
<keyword evidence="1" id="KW-1133">Transmembrane helix</keyword>
<dbReference type="Proteomes" id="UP000236161">
    <property type="component" value="Unassembled WGS sequence"/>
</dbReference>
<dbReference type="EMBL" id="KZ452032">
    <property type="protein sequence ID" value="PKA50068.1"/>
    <property type="molecule type" value="Genomic_DNA"/>
</dbReference>
<evidence type="ECO:0000313" key="3">
    <source>
        <dbReference type="Proteomes" id="UP000236161"/>
    </source>
</evidence>
<reference evidence="2 3" key="1">
    <citation type="journal article" date="2017" name="Nature">
        <title>The Apostasia genome and the evolution of orchids.</title>
        <authorList>
            <person name="Zhang G.Q."/>
            <person name="Liu K.W."/>
            <person name="Li Z."/>
            <person name="Lohaus R."/>
            <person name="Hsiao Y.Y."/>
            <person name="Niu S.C."/>
            <person name="Wang J.Y."/>
            <person name="Lin Y.C."/>
            <person name="Xu Q."/>
            <person name="Chen L.J."/>
            <person name="Yoshida K."/>
            <person name="Fujiwara S."/>
            <person name="Wang Z.W."/>
            <person name="Zhang Y.Q."/>
            <person name="Mitsuda N."/>
            <person name="Wang M."/>
            <person name="Liu G.H."/>
            <person name="Pecoraro L."/>
            <person name="Huang H.X."/>
            <person name="Xiao X.J."/>
            <person name="Lin M."/>
            <person name="Wu X.Y."/>
            <person name="Wu W.L."/>
            <person name="Chen Y.Y."/>
            <person name="Chang S.B."/>
            <person name="Sakamoto S."/>
            <person name="Ohme-Takagi M."/>
            <person name="Yagi M."/>
            <person name="Zeng S.J."/>
            <person name="Shen C.Y."/>
            <person name="Yeh C.M."/>
            <person name="Luo Y.B."/>
            <person name="Tsai W.C."/>
            <person name="Van de Peer Y."/>
            <person name="Liu Z.J."/>
        </authorList>
    </citation>
    <scope>NUCLEOTIDE SEQUENCE [LARGE SCALE GENOMIC DNA]</scope>
    <source>
        <strain evidence="3">cv. Shenzhen</strain>
        <tissue evidence="2">Stem</tissue>
    </source>
</reference>
<keyword evidence="1" id="KW-0472">Membrane</keyword>
<name>A0A2I0A3F5_9ASPA</name>
<keyword evidence="3" id="KW-1185">Reference proteome</keyword>
<proteinExistence type="predicted"/>
<evidence type="ECO:0000313" key="2">
    <source>
        <dbReference type="EMBL" id="PKA50068.1"/>
    </source>
</evidence>
<evidence type="ECO:0000256" key="1">
    <source>
        <dbReference type="SAM" id="Phobius"/>
    </source>
</evidence>
<organism evidence="2 3">
    <name type="scientific">Apostasia shenzhenica</name>
    <dbReference type="NCBI Taxonomy" id="1088818"/>
    <lineage>
        <taxon>Eukaryota</taxon>
        <taxon>Viridiplantae</taxon>
        <taxon>Streptophyta</taxon>
        <taxon>Embryophyta</taxon>
        <taxon>Tracheophyta</taxon>
        <taxon>Spermatophyta</taxon>
        <taxon>Magnoliopsida</taxon>
        <taxon>Liliopsida</taxon>
        <taxon>Asparagales</taxon>
        <taxon>Orchidaceae</taxon>
        <taxon>Apostasioideae</taxon>
        <taxon>Apostasia</taxon>
    </lineage>
</organism>
<feature type="transmembrane region" description="Helical" evidence="1">
    <location>
        <begin position="15"/>
        <end position="33"/>
    </location>
</feature>
<dbReference type="AlphaFoldDB" id="A0A2I0A3F5"/>
<gene>
    <name evidence="2" type="ORF">AXF42_Ash021099</name>
</gene>